<dbReference type="EMBL" id="GU071098">
    <property type="protein sequence ID" value="ADO98322.1"/>
    <property type="molecule type" value="Genomic_DNA"/>
</dbReference>
<dbReference type="KEGG" id="vg:10328825"/>
<gene>
    <name evidence="1" type="ORF">SSSM7_257</name>
</gene>
<name>E3SLH4_9CAUD</name>
<evidence type="ECO:0000313" key="1">
    <source>
        <dbReference type="EMBL" id="ADO98322.1"/>
    </source>
</evidence>
<reference evidence="1 2" key="1">
    <citation type="journal article" date="2010" name="Environ. Microbiol.">
        <title>Genomic analysis of oceanic cyanobacterial myoviruses compared with T4-like myoviruses from diverse hosts and environments.</title>
        <authorList>
            <person name="Sullivan M.B."/>
            <person name="Huang K.H."/>
            <person name="Ignacio-Espinoza J.C."/>
            <person name="Berlin A.M."/>
            <person name="Kelly L."/>
            <person name="Weigele P.R."/>
            <person name="DeFrancesco A.S."/>
            <person name="Kern S.E."/>
            <person name="Thompson L.R."/>
            <person name="Young S."/>
            <person name="Yandava C."/>
            <person name="Fu R."/>
            <person name="Krastins B."/>
            <person name="Chase M."/>
            <person name="Sarracino D."/>
            <person name="Osburne M.S."/>
            <person name="Henn M.R."/>
            <person name="Chisholm S.W."/>
        </authorList>
    </citation>
    <scope>NUCLEOTIDE SEQUENCE [LARGE SCALE GENOMIC DNA]</scope>
    <source>
        <strain evidence="1">8109-3</strain>
    </source>
</reference>
<evidence type="ECO:0000313" key="2">
    <source>
        <dbReference type="Proteomes" id="UP000006527"/>
    </source>
</evidence>
<dbReference type="GeneID" id="10328825"/>
<proteinExistence type="predicted"/>
<dbReference type="Proteomes" id="UP000006527">
    <property type="component" value="Segment"/>
</dbReference>
<accession>E3SLH4</accession>
<keyword evidence="1" id="KW-0489">Methyltransferase</keyword>
<dbReference type="SUPFAM" id="SSF53335">
    <property type="entry name" value="S-adenosyl-L-methionine-dependent methyltransferases"/>
    <property type="match status" value="1"/>
</dbReference>
<dbReference type="GO" id="GO:0032259">
    <property type="term" value="P:methylation"/>
    <property type="evidence" value="ECO:0007669"/>
    <property type="project" value="UniProtKB-KW"/>
</dbReference>
<keyword evidence="1" id="KW-0808">Transferase</keyword>
<dbReference type="GO" id="GO:0008168">
    <property type="term" value="F:methyltransferase activity"/>
    <property type="evidence" value="ECO:0007669"/>
    <property type="project" value="UniProtKB-KW"/>
</dbReference>
<organism evidence="1 2">
    <name type="scientific">Synechococcus phage S-SSM7</name>
    <dbReference type="NCBI Taxonomy" id="445686"/>
    <lineage>
        <taxon>Viruses</taxon>
        <taxon>Duplodnaviria</taxon>
        <taxon>Heunggongvirae</taxon>
        <taxon>Uroviricota</taxon>
        <taxon>Caudoviricetes</taxon>
        <taxon>Pantevenvirales</taxon>
        <taxon>Kyanoviridae</taxon>
        <taxon>Lipsvirus</taxon>
        <taxon>Lipsvirus ssm7</taxon>
    </lineage>
</organism>
<sequence length="270" mass="30996">MSEIIDVSATTVTDDRSGWQAEDQIAVEYLEACKEAVASDEAFANFKSNPKYKTILEHVLKDQGQAYLNICKDMNEDAVWENIEAFKENDKIGNPELYPYPGMSGTISPTTLRYMKNTFECGFLLDGAPVSKIVEVGGGYGGLCRVLSKVCEFDEYILIDLPEVSALQRKYLDQFEDLKDKVTCIPCTEYEEIKDVDLFISNYALSECDLPTQMAYYDKIITNSKYVYMIYNLVNFNEFYYNDFIEKIKKDYTFDTGRDYENTVILATRK</sequence>
<dbReference type="NCBIfam" id="TIGR04371">
    <property type="entry name" value="methyltran_NanM"/>
    <property type="match status" value="1"/>
</dbReference>
<dbReference type="Gene3D" id="3.40.50.150">
    <property type="entry name" value="Vaccinia Virus protein VP39"/>
    <property type="match status" value="1"/>
</dbReference>
<dbReference type="RefSeq" id="YP_004324309.1">
    <property type="nucleotide sequence ID" value="NC_015287.1"/>
</dbReference>
<protein>
    <submittedName>
        <fullName evidence="1">Putative methyltransferase</fullName>
    </submittedName>
</protein>
<dbReference type="InterPro" id="IPR030807">
    <property type="entry name" value="Methyltran_NanM"/>
</dbReference>
<keyword evidence="2" id="KW-1185">Reference proteome</keyword>
<dbReference type="InterPro" id="IPR029063">
    <property type="entry name" value="SAM-dependent_MTases_sf"/>
</dbReference>